<dbReference type="GO" id="GO:0051539">
    <property type="term" value="F:4 iron, 4 sulfur cluster binding"/>
    <property type="evidence" value="ECO:0007669"/>
    <property type="project" value="UniProtKB-KW"/>
</dbReference>
<dbReference type="UniPathway" id="UPA00074">
    <property type="reaction ID" value="UER00124"/>
</dbReference>
<dbReference type="PIRSF" id="PIRSF000485">
    <property type="entry name" value="Amd_phspho_trans"/>
    <property type="match status" value="1"/>
</dbReference>
<dbReference type="GO" id="GO:0000287">
    <property type="term" value="F:magnesium ion binding"/>
    <property type="evidence" value="ECO:0007669"/>
    <property type="project" value="UniProtKB-UniRule"/>
</dbReference>
<dbReference type="EMBL" id="JNUP01000023">
    <property type="protein sequence ID" value="KGE73626.1"/>
    <property type="molecule type" value="Genomic_DNA"/>
</dbReference>
<evidence type="ECO:0000259" key="12">
    <source>
        <dbReference type="PROSITE" id="PS51278"/>
    </source>
</evidence>
<dbReference type="NCBIfam" id="TIGR01134">
    <property type="entry name" value="purF"/>
    <property type="match status" value="1"/>
</dbReference>
<feature type="domain" description="Glutamine amidotransferase type-2" evidence="12">
    <location>
        <begin position="11"/>
        <end position="231"/>
    </location>
</feature>
<dbReference type="eggNOG" id="COG0034">
    <property type="taxonomic scope" value="Bacteria"/>
</dbReference>
<feature type="binding site" evidence="7 10">
    <location>
        <position position="300"/>
    </location>
    <ligand>
        <name>Mg(2+)</name>
        <dbReference type="ChEBI" id="CHEBI:18420"/>
    </ligand>
</feature>
<evidence type="ECO:0000256" key="4">
    <source>
        <dbReference type="ARBA" id="ARBA00022679"/>
    </source>
</evidence>
<dbReference type="RefSeq" id="WP_037545594.1">
    <property type="nucleotide sequence ID" value="NZ_JNUP01000023.1"/>
</dbReference>
<evidence type="ECO:0000313" key="14">
    <source>
        <dbReference type="Proteomes" id="UP000029692"/>
    </source>
</evidence>
<evidence type="ECO:0000256" key="3">
    <source>
        <dbReference type="ARBA" id="ARBA00022676"/>
    </source>
</evidence>
<feature type="binding site" evidence="7 11">
    <location>
        <position position="399"/>
    </location>
    <ligand>
        <name>[4Fe-4S] cluster</name>
        <dbReference type="ChEBI" id="CHEBI:49883"/>
    </ligand>
</feature>
<feature type="binding site" evidence="7 10">
    <location>
        <position position="363"/>
    </location>
    <ligand>
        <name>Mg(2+)</name>
        <dbReference type="ChEBI" id="CHEBI:18420"/>
    </ligand>
</feature>
<feature type="binding site" evidence="7 11">
    <location>
        <position position="449"/>
    </location>
    <ligand>
        <name>[4Fe-4S] cluster</name>
        <dbReference type="ChEBI" id="CHEBI:49883"/>
    </ligand>
</feature>
<keyword evidence="7 11" id="KW-0408">Iron</keyword>
<keyword evidence="3 7" id="KW-0328">Glycosyltransferase</keyword>
<dbReference type="InterPro" id="IPR029055">
    <property type="entry name" value="Ntn_hydrolases_N"/>
</dbReference>
<dbReference type="PANTHER" id="PTHR11907">
    <property type="entry name" value="AMIDOPHOSPHORIBOSYLTRANSFERASE"/>
    <property type="match status" value="1"/>
</dbReference>
<feature type="binding site" evidence="7 10">
    <location>
        <position position="362"/>
    </location>
    <ligand>
        <name>Mg(2+)</name>
        <dbReference type="ChEBI" id="CHEBI:18420"/>
    </ligand>
</feature>
<dbReference type="Pfam" id="PF13537">
    <property type="entry name" value="GATase_7"/>
    <property type="match status" value="1"/>
</dbReference>
<dbReference type="PROSITE" id="PS51278">
    <property type="entry name" value="GATASE_TYPE_2"/>
    <property type="match status" value="1"/>
</dbReference>
<evidence type="ECO:0000256" key="9">
    <source>
        <dbReference type="PIRSR" id="PIRSR000485-1"/>
    </source>
</evidence>
<protein>
    <recommendedName>
        <fullName evidence="7">Amidophosphoribosyltransferase</fullName>
        <shortName evidence="7">ATase</shortName>
        <ecNumber evidence="7">2.4.2.14</ecNumber>
    </recommendedName>
    <alternativeName>
        <fullName evidence="7">Glutamine phosphoribosylpyrophosphate amidotransferase</fullName>
        <shortName evidence="7">GPATase</shortName>
    </alternativeName>
</protein>
<evidence type="ECO:0000256" key="5">
    <source>
        <dbReference type="ARBA" id="ARBA00022755"/>
    </source>
</evidence>
<feature type="binding site" evidence="7 11">
    <location>
        <position position="452"/>
    </location>
    <ligand>
        <name>[4Fe-4S] cluster</name>
        <dbReference type="ChEBI" id="CHEBI:49883"/>
    </ligand>
</feature>
<dbReference type="GO" id="GO:0006189">
    <property type="term" value="P:'de novo' IMP biosynthetic process"/>
    <property type="evidence" value="ECO:0007669"/>
    <property type="project" value="UniProtKB-UniRule"/>
</dbReference>
<evidence type="ECO:0000256" key="10">
    <source>
        <dbReference type="PIRSR" id="PIRSR000485-2"/>
    </source>
</evidence>
<dbReference type="GO" id="GO:0009113">
    <property type="term" value="P:purine nucleobase biosynthetic process"/>
    <property type="evidence" value="ECO:0007669"/>
    <property type="project" value="UniProtKB-UniRule"/>
</dbReference>
<evidence type="ECO:0000256" key="6">
    <source>
        <dbReference type="ARBA" id="ARBA00022962"/>
    </source>
</evidence>
<proteinExistence type="inferred from homology"/>
<keyword evidence="5 7" id="KW-0658">Purine biosynthesis</keyword>
<gene>
    <name evidence="7" type="primary">purF</name>
    <name evidence="13" type="ORF">DC28_03010</name>
</gene>
<keyword evidence="7 10" id="KW-0479">Metal-binding</keyword>
<accession>A0A098R1G6</accession>
<organism evidence="13 14">
    <name type="scientific">Spirochaeta lutea</name>
    <dbReference type="NCBI Taxonomy" id="1480694"/>
    <lineage>
        <taxon>Bacteria</taxon>
        <taxon>Pseudomonadati</taxon>
        <taxon>Spirochaetota</taxon>
        <taxon>Spirochaetia</taxon>
        <taxon>Spirochaetales</taxon>
        <taxon>Spirochaetaceae</taxon>
        <taxon>Spirochaeta</taxon>
    </lineage>
</organism>
<reference evidence="13 14" key="1">
    <citation type="submission" date="2014-05" db="EMBL/GenBank/DDBJ databases">
        <title>De novo Genome Sequence of Spirocheata sp.</title>
        <authorList>
            <person name="Shivani Y."/>
            <person name="Subhash Y."/>
            <person name="Tushar L."/>
            <person name="Sasikala C."/>
            <person name="Ramana C.V."/>
        </authorList>
    </citation>
    <scope>NUCLEOTIDE SEQUENCE [LARGE SCALE GENOMIC DNA]</scope>
    <source>
        <strain evidence="13 14">JC230</strain>
    </source>
</reference>
<keyword evidence="6 7" id="KW-0315">Glutamine amidotransferase</keyword>
<dbReference type="Gene3D" id="3.40.50.2020">
    <property type="match status" value="1"/>
</dbReference>
<evidence type="ECO:0000256" key="11">
    <source>
        <dbReference type="PIRSR" id="PIRSR000485-3"/>
    </source>
</evidence>
<comment type="caution">
    <text evidence="13">The sequence shown here is derived from an EMBL/GenBank/DDBJ whole genome shotgun (WGS) entry which is preliminary data.</text>
</comment>
<keyword evidence="7 10" id="KW-0460">Magnesium</keyword>
<dbReference type="Proteomes" id="UP000029692">
    <property type="component" value="Unassembled WGS sequence"/>
</dbReference>
<comment type="cofactor">
    <cofactor evidence="7 11">
        <name>[4Fe-4S] cluster</name>
        <dbReference type="ChEBI" id="CHEBI:49883"/>
    </cofactor>
    <text evidence="7 11">Binds 1 [4Fe-4S] cluster per subunit.</text>
</comment>
<keyword evidence="7" id="KW-0004">4Fe-4S</keyword>
<keyword evidence="4 7" id="KW-0808">Transferase</keyword>
<dbReference type="STRING" id="1480694.DC28_03010"/>
<dbReference type="CDD" id="cd06223">
    <property type="entry name" value="PRTases_typeI"/>
    <property type="match status" value="1"/>
</dbReference>
<comment type="catalytic activity">
    <reaction evidence="7 8">
        <text>5-phospho-beta-D-ribosylamine + L-glutamate + diphosphate = 5-phospho-alpha-D-ribose 1-diphosphate + L-glutamine + H2O</text>
        <dbReference type="Rhea" id="RHEA:14905"/>
        <dbReference type="ChEBI" id="CHEBI:15377"/>
        <dbReference type="ChEBI" id="CHEBI:29985"/>
        <dbReference type="ChEBI" id="CHEBI:33019"/>
        <dbReference type="ChEBI" id="CHEBI:58017"/>
        <dbReference type="ChEBI" id="CHEBI:58359"/>
        <dbReference type="ChEBI" id="CHEBI:58681"/>
        <dbReference type="EC" id="2.4.2.14"/>
    </reaction>
</comment>
<dbReference type="Gene3D" id="3.60.20.10">
    <property type="entry name" value="Glutamine Phosphoribosylpyrophosphate, subunit 1, domain 1"/>
    <property type="match status" value="1"/>
</dbReference>
<evidence type="ECO:0000256" key="1">
    <source>
        <dbReference type="ARBA" id="ARBA00005209"/>
    </source>
</evidence>
<dbReference type="SUPFAM" id="SSF53271">
    <property type="entry name" value="PRTase-like"/>
    <property type="match status" value="1"/>
</dbReference>
<dbReference type="OrthoDB" id="9801213at2"/>
<sequence length="479" mass="53896">MIHEEKLGHYCGVAGVFSESLTNIPVKLFFPLFSLQHRGQESAGIAYRKEDKTVSYRDLGMVSQVLSKYLDGERMSHCGIGHVRYSTHGGNKLENAQPLLVSCNKGDIALAHNGNLTNTQPLKEELVSAGAIFQTTSDSELILHMISHSRKPTFQEALVESLQKIEGAYSLVLLHDDTMITVRDPWGFRPLYIGKKDGMTVVGSETCALDILQITDYREVEPGEIIITDQYGSRSSFLTPKKRNHCAFELIYFARPDSDVYNINVYHQRKKLGKELAIRDEEFFAQTGKEDTIVVPVPDSGNSAALGYAEQAGLPFELGMTRNHYTGRSFIMPTTAERELVVRMKLHPVRKTIAGKRIILVDDSLVRGTTAKILVKLMKEAGAREVHLRLSSPEIRWPCFFGIDIPTRQELISNTLTPDEIANFIDADSVTFLTIEDLQHSLDSPESYCFACFTGEYPIRVPLKQTERERTLRDTKEHQ</sequence>
<evidence type="ECO:0000313" key="13">
    <source>
        <dbReference type="EMBL" id="KGE73626.1"/>
    </source>
</evidence>
<keyword evidence="14" id="KW-1185">Reference proteome</keyword>
<dbReference type="EC" id="2.4.2.14" evidence="7"/>
<comment type="similarity">
    <text evidence="2 7 8">In the C-terminal section; belongs to the purine/pyrimidine phosphoribosyltransferase family.</text>
</comment>
<feature type="binding site" evidence="7 11">
    <location>
        <position position="246"/>
    </location>
    <ligand>
        <name>[4Fe-4S] cluster</name>
        <dbReference type="ChEBI" id="CHEBI:49883"/>
    </ligand>
</feature>
<evidence type="ECO:0000256" key="8">
    <source>
        <dbReference type="PIRNR" id="PIRNR000485"/>
    </source>
</evidence>
<dbReference type="InterPro" id="IPR005854">
    <property type="entry name" value="PurF"/>
</dbReference>
<comment type="function">
    <text evidence="7">Catalyzes the formation of phosphoribosylamine from phosphoribosylpyrophosphate (PRPP) and glutamine.</text>
</comment>
<name>A0A098R1G6_9SPIO</name>
<evidence type="ECO:0000256" key="2">
    <source>
        <dbReference type="ARBA" id="ARBA00010138"/>
    </source>
</evidence>
<comment type="cofactor">
    <cofactor evidence="7 10">
        <name>Mg(2+)</name>
        <dbReference type="ChEBI" id="CHEBI:18420"/>
    </cofactor>
    <text evidence="7 10">Binds 1 Mg(2+) ion per subunit.</text>
</comment>
<dbReference type="GO" id="GO:0004044">
    <property type="term" value="F:amidophosphoribosyltransferase activity"/>
    <property type="evidence" value="ECO:0007669"/>
    <property type="project" value="UniProtKB-UniRule"/>
</dbReference>
<dbReference type="SUPFAM" id="SSF56235">
    <property type="entry name" value="N-terminal nucleophile aminohydrolases (Ntn hydrolases)"/>
    <property type="match status" value="1"/>
</dbReference>
<evidence type="ECO:0000256" key="7">
    <source>
        <dbReference type="HAMAP-Rule" id="MF_01931"/>
    </source>
</evidence>
<dbReference type="InterPro" id="IPR017932">
    <property type="entry name" value="GATase_2_dom"/>
</dbReference>
<dbReference type="InterPro" id="IPR029057">
    <property type="entry name" value="PRTase-like"/>
</dbReference>
<dbReference type="InterPro" id="IPR000836">
    <property type="entry name" value="PRTase_dom"/>
</dbReference>
<dbReference type="CDD" id="cd00715">
    <property type="entry name" value="GPATase_N"/>
    <property type="match status" value="1"/>
</dbReference>
<dbReference type="HAMAP" id="MF_01931">
    <property type="entry name" value="PurF"/>
    <property type="match status" value="1"/>
</dbReference>
<dbReference type="AlphaFoldDB" id="A0A098R1G6"/>
<feature type="active site" description="Nucleophile" evidence="7 9">
    <location>
        <position position="11"/>
    </location>
</feature>
<keyword evidence="7 11" id="KW-0411">Iron-sulfur</keyword>
<dbReference type="InterPro" id="IPR035584">
    <property type="entry name" value="PurF_N"/>
</dbReference>
<comment type="pathway">
    <text evidence="1 7 8">Purine metabolism; IMP biosynthesis via de novo pathway; N(1)-(5-phospho-D-ribosyl)glycinamide from 5-phospho-alpha-D-ribose 1-diphosphate: step 1/2.</text>
</comment>